<dbReference type="PANTHER" id="PTHR40053">
    <property type="entry name" value="SPORULATION-CONTROL PROTEIN SPO0M"/>
    <property type="match status" value="1"/>
</dbReference>
<reference evidence="1 2" key="1">
    <citation type="submission" date="2014-05" db="EMBL/GenBank/DDBJ databases">
        <title>Draft Genome Sequence of Kitasatospora cheerisanensis KCTC 2395.</title>
        <authorList>
            <person name="Nam D.H."/>
        </authorList>
    </citation>
    <scope>NUCLEOTIDE SEQUENCE [LARGE SCALE GENOMIC DNA]</scope>
    <source>
        <strain evidence="1 2">KCTC 2395</strain>
    </source>
</reference>
<dbReference type="AlphaFoldDB" id="A0A066YS06"/>
<dbReference type="Pfam" id="PF07070">
    <property type="entry name" value="Spo0M"/>
    <property type="match status" value="1"/>
</dbReference>
<dbReference type="eggNOG" id="COG4326">
    <property type="taxonomic scope" value="Bacteria"/>
</dbReference>
<protein>
    <submittedName>
        <fullName evidence="1">Sporulation protein</fullName>
    </submittedName>
</protein>
<evidence type="ECO:0000313" key="2">
    <source>
        <dbReference type="Proteomes" id="UP000027178"/>
    </source>
</evidence>
<evidence type="ECO:0000313" key="1">
    <source>
        <dbReference type="EMBL" id="KDN80670.1"/>
    </source>
</evidence>
<gene>
    <name evidence="1" type="ORF">KCH_75880</name>
</gene>
<dbReference type="EMBL" id="JNBY01000165">
    <property type="protein sequence ID" value="KDN80670.1"/>
    <property type="molecule type" value="Genomic_DNA"/>
</dbReference>
<dbReference type="PATRIC" id="fig|1348663.4.peg.7339"/>
<accession>A0A066YS06</accession>
<sequence length="254" mass="27407">MVFKRLLGALGIGGPTVDTVLSTPTVRPGGTVHGQVNLVGGDREAEINGITLCLAARVEVEHEDGESHTTKEFARVQVCGPLRLAAGEQRAVPFAFPVPWETPLTAIGGHHLSGMVPGVRTDVDIAGQLDRGDTDPLAVEPLPVQQRVLEALAALGFHFHRADLEAGRIHGTGQTFPFYQEIEYKAAPQFAHRCNEIELSFVTSPHQVEVVLEFDKRGLFHSGDSVRTFALDHASGQYDLTGTVDGWIRGVLGH</sequence>
<dbReference type="PANTHER" id="PTHR40053:SF1">
    <property type="entry name" value="SPORULATION-CONTROL PROTEIN SPO0M"/>
    <property type="match status" value="1"/>
</dbReference>
<dbReference type="HOGENOM" id="CLU_057336_0_0_11"/>
<dbReference type="OrthoDB" id="3431481at2"/>
<comment type="caution">
    <text evidence="1">The sequence shown here is derived from an EMBL/GenBank/DDBJ whole genome shotgun (WGS) entry which is preliminary data.</text>
</comment>
<name>A0A066YS06_9ACTN</name>
<proteinExistence type="predicted"/>
<dbReference type="Proteomes" id="UP000027178">
    <property type="component" value="Unassembled WGS sequence"/>
</dbReference>
<keyword evidence="2" id="KW-1185">Reference proteome</keyword>
<dbReference type="InterPro" id="IPR009776">
    <property type="entry name" value="Spore_0_M"/>
</dbReference>
<dbReference type="RefSeq" id="WP_035870209.1">
    <property type="nucleotide sequence ID" value="NZ_KK853997.1"/>
</dbReference>
<organism evidence="1 2">
    <name type="scientific">Kitasatospora cheerisanensis KCTC 2395</name>
    <dbReference type="NCBI Taxonomy" id="1348663"/>
    <lineage>
        <taxon>Bacteria</taxon>
        <taxon>Bacillati</taxon>
        <taxon>Actinomycetota</taxon>
        <taxon>Actinomycetes</taxon>
        <taxon>Kitasatosporales</taxon>
        <taxon>Streptomycetaceae</taxon>
        <taxon>Kitasatospora</taxon>
    </lineage>
</organism>